<feature type="transmembrane region" description="Helical" evidence="12">
    <location>
        <begin position="62"/>
        <end position="79"/>
    </location>
</feature>
<keyword evidence="5" id="KW-1003">Cell membrane</keyword>
<evidence type="ECO:0000256" key="2">
    <source>
        <dbReference type="ARBA" id="ARBA00007367"/>
    </source>
</evidence>
<dbReference type="InterPro" id="IPR018422">
    <property type="entry name" value="Cation/H_exchanger_CPA1"/>
</dbReference>
<evidence type="ECO:0000256" key="3">
    <source>
        <dbReference type="ARBA" id="ARBA00022448"/>
    </source>
</evidence>
<feature type="transmembrane region" description="Helical" evidence="12">
    <location>
        <begin position="193"/>
        <end position="216"/>
    </location>
</feature>
<feature type="transmembrane region" description="Helical" evidence="12">
    <location>
        <begin position="228"/>
        <end position="252"/>
    </location>
</feature>
<dbReference type="InterPro" id="IPR006153">
    <property type="entry name" value="Cation/H_exchanger_TM"/>
</dbReference>
<comment type="similarity">
    <text evidence="2">Belongs to the monovalent cation:proton antiporter 1 (CPA1) transporter (TC 2.A.36) family.</text>
</comment>
<dbReference type="Proteomes" id="UP000320948">
    <property type="component" value="Unassembled WGS sequence"/>
</dbReference>
<feature type="transmembrane region" description="Helical" evidence="12">
    <location>
        <begin position="6"/>
        <end position="24"/>
    </location>
</feature>
<feature type="transmembrane region" description="Helical" evidence="12">
    <location>
        <begin position="91"/>
        <end position="114"/>
    </location>
</feature>
<keyword evidence="10 12" id="KW-0472">Membrane</keyword>
<evidence type="ECO:0000256" key="6">
    <source>
        <dbReference type="ARBA" id="ARBA00022692"/>
    </source>
</evidence>
<evidence type="ECO:0000256" key="5">
    <source>
        <dbReference type="ARBA" id="ARBA00022475"/>
    </source>
</evidence>
<dbReference type="PANTHER" id="PTHR10110:SF195">
    <property type="entry name" value="NA(+)_H(+) ANTIPORTER NHAS2"/>
    <property type="match status" value="1"/>
</dbReference>
<evidence type="ECO:0000256" key="7">
    <source>
        <dbReference type="ARBA" id="ARBA00022989"/>
    </source>
</evidence>
<dbReference type="Pfam" id="PF00999">
    <property type="entry name" value="Na_H_Exchanger"/>
    <property type="match status" value="1"/>
</dbReference>
<feature type="transmembrane region" description="Helical" evidence="12">
    <location>
        <begin position="400"/>
        <end position="419"/>
    </location>
</feature>
<keyword evidence="4" id="KW-0050">Antiport</keyword>
<keyword evidence="3" id="KW-0813">Transport</keyword>
<dbReference type="AlphaFoldDB" id="A0A6N4R688"/>
<evidence type="ECO:0000256" key="12">
    <source>
        <dbReference type="SAM" id="Phobius"/>
    </source>
</evidence>
<feature type="transmembrane region" description="Helical" evidence="12">
    <location>
        <begin position="163"/>
        <end position="181"/>
    </location>
</feature>
<feature type="transmembrane region" description="Helical" evidence="12">
    <location>
        <begin position="363"/>
        <end position="384"/>
    </location>
</feature>
<sequence>MTVTSLLALFSLLAVSCLTFFAAARFKVPYTVLLVAVGLLLVPLAQTPLFAFLKDFPLTPELLFYIFLPILIFESAYNIKVRKIQENILSISLLAVVSLLISVVLVAVGLYYLLGLVGLVIPPLVLLLFGALISATDPVAVLALFKEYGAPRRLSLIFEGESLFNDGTAVALFLVLLEVAYKGYHGVSTLGEGVFLFVSMVVGGILFGLAMGLGFSKLIEATRSNENVSVILMLVLAHLTFILAEVISHHAVIAGVEIKVSAIIATTIASIVLGNYGRYKVDPHAEEFVEKFWGQFAFMINSLVFILMGLLFAALPIHVMDFIVPIALAILVVAIGRALSIYPVVGFLNWLKKEEHIPMSWQNLLAWGSLRGALAVTMVLMIPADWRPEGWTQLYSPRDFIMALTIGCIYATLFIKAITIGPMIRKTGLNQLTDVEKVEYRDAACYIHAHALQRMEKLRSKGYIDDASFAKVENDIGKTYEAARRRFKVSDKPLLTHAALHIHALGIERYYLHDLFVHGEVNDWIVRRLQSVINDQIDKLEHGEELAEHPGSVKGDWLDLLVDWMHMHSPRYREKGFVEKFLYYRAKIIITRKVVKEMTEFSADNVKLFTPEDVQPVIDRYRAYNKAAKEQVAKLLAEHGTELEKVNAKLAGKAAEKHQHELLDELLHRELITPKVHISLRHKLEA</sequence>
<name>A0A6N4R688_BLAVI</name>
<evidence type="ECO:0000256" key="1">
    <source>
        <dbReference type="ARBA" id="ARBA00004651"/>
    </source>
</evidence>
<keyword evidence="8" id="KW-0915">Sodium</keyword>
<protein>
    <submittedName>
        <fullName evidence="14">Sodium:proton antiporter</fullName>
    </submittedName>
</protein>
<feature type="transmembrane region" description="Helical" evidence="12">
    <location>
        <begin position="258"/>
        <end position="276"/>
    </location>
</feature>
<feature type="domain" description="Cation/H+ exchanger transmembrane" evidence="13">
    <location>
        <begin position="14"/>
        <end position="425"/>
    </location>
</feature>
<comment type="subcellular location">
    <subcellularLocation>
        <location evidence="1">Cell membrane</location>
        <topology evidence="1">Multi-pass membrane protein</topology>
    </subcellularLocation>
</comment>
<feature type="transmembrane region" description="Helical" evidence="12">
    <location>
        <begin position="323"/>
        <end position="351"/>
    </location>
</feature>
<keyword evidence="7 12" id="KW-1133">Transmembrane helix</keyword>
<organism evidence="14 15">
    <name type="scientific">Blastochloris viridis</name>
    <name type="common">Rhodopseudomonas viridis</name>
    <dbReference type="NCBI Taxonomy" id="1079"/>
    <lineage>
        <taxon>Bacteria</taxon>
        <taxon>Pseudomonadati</taxon>
        <taxon>Pseudomonadota</taxon>
        <taxon>Alphaproteobacteria</taxon>
        <taxon>Hyphomicrobiales</taxon>
        <taxon>Blastochloridaceae</taxon>
        <taxon>Blastochloris</taxon>
    </lineage>
</organism>
<evidence type="ECO:0000256" key="11">
    <source>
        <dbReference type="ARBA" id="ARBA00023201"/>
    </source>
</evidence>
<dbReference type="GO" id="GO:0005886">
    <property type="term" value="C:plasma membrane"/>
    <property type="evidence" value="ECO:0007669"/>
    <property type="project" value="UniProtKB-SubCell"/>
</dbReference>
<dbReference type="PANTHER" id="PTHR10110">
    <property type="entry name" value="SODIUM/HYDROGEN EXCHANGER"/>
    <property type="match status" value="1"/>
</dbReference>
<feature type="transmembrane region" description="Helical" evidence="12">
    <location>
        <begin position="120"/>
        <end position="143"/>
    </location>
</feature>
<evidence type="ECO:0000256" key="8">
    <source>
        <dbReference type="ARBA" id="ARBA00023053"/>
    </source>
</evidence>
<evidence type="ECO:0000259" key="13">
    <source>
        <dbReference type="Pfam" id="PF00999"/>
    </source>
</evidence>
<evidence type="ECO:0000256" key="4">
    <source>
        <dbReference type="ARBA" id="ARBA00022449"/>
    </source>
</evidence>
<feature type="transmembrane region" description="Helical" evidence="12">
    <location>
        <begin position="296"/>
        <end position="317"/>
    </location>
</feature>
<evidence type="ECO:0000313" key="15">
    <source>
        <dbReference type="Proteomes" id="UP000320948"/>
    </source>
</evidence>
<gene>
    <name evidence="14" type="ORF">DI628_05340</name>
</gene>
<dbReference type="GO" id="GO:0015385">
    <property type="term" value="F:sodium:proton antiporter activity"/>
    <property type="evidence" value="ECO:0007669"/>
    <property type="project" value="InterPro"/>
</dbReference>
<dbReference type="EMBL" id="VAFM01000001">
    <property type="protein sequence ID" value="TKW62043.1"/>
    <property type="molecule type" value="Genomic_DNA"/>
</dbReference>
<keyword evidence="11" id="KW-0739">Sodium transport</keyword>
<evidence type="ECO:0000256" key="9">
    <source>
        <dbReference type="ARBA" id="ARBA00023065"/>
    </source>
</evidence>
<accession>A0A6N4R688</accession>
<dbReference type="Gene3D" id="6.10.140.1330">
    <property type="match status" value="1"/>
</dbReference>
<dbReference type="GO" id="GO:0015386">
    <property type="term" value="F:potassium:proton antiporter activity"/>
    <property type="evidence" value="ECO:0007669"/>
    <property type="project" value="TreeGrafter"/>
</dbReference>
<comment type="caution">
    <text evidence="14">The sequence shown here is derived from an EMBL/GenBank/DDBJ whole genome shotgun (WGS) entry which is preliminary data.</text>
</comment>
<reference evidence="14 15" key="1">
    <citation type="journal article" date="2017" name="Nat. Commun.">
        <title>In situ click chemistry generation of cyclooxygenase-2 inhibitors.</title>
        <authorList>
            <person name="Bhardwaj A."/>
            <person name="Kaur J."/>
            <person name="Wuest M."/>
            <person name="Wuest F."/>
        </authorList>
    </citation>
    <scope>NUCLEOTIDE SEQUENCE [LARGE SCALE GENOMIC DNA]</scope>
    <source>
        <strain evidence="14">S2_018_000_R2_106</strain>
    </source>
</reference>
<keyword evidence="6 12" id="KW-0812">Transmembrane</keyword>
<dbReference type="GO" id="GO:0098719">
    <property type="term" value="P:sodium ion import across plasma membrane"/>
    <property type="evidence" value="ECO:0007669"/>
    <property type="project" value="TreeGrafter"/>
</dbReference>
<evidence type="ECO:0000313" key="14">
    <source>
        <dbReference type="EMBL" id="TKW62043.1"/>
    </source>
</evidence>
<evidence type="ECO:0000256" key="10">
    <source>
        <dbReference type="ARBA" id="ARBA00023136"/>
    </source>
</evidence>
<proteinExistence type="inferred from homology"/>
<dbReference type="GO" id="GO:0051453">
    <property type="term" value="P:regulation of intracellular pH"/>
    <property type="evidence" value="ECO:0007669"/>
    <property type="project" value="TreeGrafter"/>
</dbReference>
<keyword evidence="9" id="KW-0406">Ion transport</keyword>
<feature type="transmembrane region" description="Helical" evidence="12">
    <location>
        <begin position="31"/>
        <end position="50"/>
    </location>
</feature>